<dbReference type="AlphaFoldDB" id="A0AAD7GBJ5"/>
<dbReference type="SUPFAM" id="SSF56112">
    <property type="entry name" value="Protein kinase-like (PK-like)"/>
    <property type="match status" value="1"/>
</dbReference>
<evidence type="ECO:0000256" key="3">
    <source>
        <dbReference type="ARBA" id="ARBA00022679"/>
    </source>
</evidence>
<dbReference type="Pfam" id="PF00069">
    <property type="entry name" value="Pkinase"/>
    <property type="match status" value="1"/>
</dbReference>
<evidence type="ECO:0000256" key="1">
    <source>
        <dbReference type="ARBA" id="ARBA00012513"/>
    </source>
</evidence>
<accession>A0AAD7GBJ5</accession>
<evidence type="ECO:0000259" key="11">
    <source>
        <dbReference type="PROSITE" id="PS50011"/>
    </source>
</evidence>
<comment type="catalytic activity">
    <reaction evidence="7">
        <text>L-threonyl-[protein] + ATP = O-phospho-L-threonyl-[protein] + ADP + H(+)</text>
        <dbReference type="Rhea" id="RHEA:46608"/>
        <dbReference type="Rhea" id="RHEA-COMP:11060"/>
        <dbReference type="Rhea" id="RHEA-COMP:11605"/>
        <dbReference type="ChEBI" id="CHEBI:15378"/>
        <dbReference type="ChEBI" id="CHEBI:30013"/>
        <dbReference type="ChEBI" id="CHEBI:30616"/>
        <dbReference type="ChEBI" id="CHEBI:61977"/>
        <dbReference type="ChEBI" id="CHEBI:456216"/>
        <dbReference type="EC" id="2.7.11.1"/>
    </reaction>
</comment>
<dbReference type="GO" id="GO:0005524">
    <property type="term" value="F:ATP binding"/>
    <property type="evidence" value="ECO:0007669"/>
    <property type="project" value="UniProtKB-UniRule"/>
</dbReference>
<dbReference type="InterPro" id="IPR051334">
    <property type="entry name" value="SRPK"/>
</dbReference>
<evidence type="ECO:0000256" key="7">
    <source>
        <dbReference type="ARBA" id="ARBA00047899"/>
    </source>
</evidence>
<reference evidence="12" key="1">
    <citation type="submission" date="2023-03" db="EMBL/GenBank/DDBJ databases">
        <title>Massive genome expansion in bonnet fungi (Mycena s.s.) driven by repeated elements and novel gene families across ecological guilds.</title>
        <authorList>
            <consortium name="Lawrence Berkeley National Laboratory"/>
            <person name="Harder C.B."/>
            <person name="Miyauchi S."/>
            <person name="Viragh M."/>
            <person name="Kuo A."/>
            <person name="Thoen E."/>
            <person name="Andreopoulos B."/>
            <person name="Lu D."/>
            <person name="Skrede I."/>
            <person name="Drula E."/>
            <person name="Henrissat B."/>
            <person name="Morin E."/>
            <person name="Kohler A."/>
            <person name="Barry K."/>
            <person name="LaButti K."/>
            <person name="Morin E."/>
            <person name="Salamov A."/>
            <person name="Lipzen A."/>
            <person name="Mereny Z."/>
            <person name="Hegedus B."/>
            <person name="Baldrian P."/>
            <person name="Stursova M."/>
            <person name="Weitz H."/>
            <person name="Taylor A."/>
            <person name="Grigoriev I.V."/>
            <person name="Nagy L.G."/>
            <person name="Martin F."/>
            <person name="Kauserud H."/>
        </authorList>
    </citation>
    <scope>NUCLEOTIDE SEQUENCE</scope>
    <source>
        <strain evidence="12">CBHHK067</strain>
    </source>
</reference>
<evidence type="ECO:0000256" key="9">
    <source>
        <dbReference type="PROSITE-ProRule" id="PRU10141"/>
    </source>
</evidence>
<evidence type="ECO:0000256" key="6">
    <source>
        <dbReference type="ARBA" id="ARBA00022840"/>
    </source>
</evidence>
<dbReference type="InterPro" id="IPR017441">
    <property type="entry name" value="Protein_kinase_ATP_BS"/>
</dbReference>
<dbReference type="EC" id="2.7.11.1" evidence="1"/>
<evidence type="ECO:0000256" key="10">
    <source>
        <dbReference type="SAM" id="SignalP"/>
    </source>
</evidence>
<dbReference type="Gene3D" id="1.10.510.10">
    <property type="entry name" value="Transferase(Phosphotransferase) domain 1"/>
    <property type="match status" value="1"/>
</dbReference>
<dbReference type="Gene3D" id="3.30.200.20">
    <property type="entry name" value="Phosphorylase Kinase, domain 1"/>
    <property type="match status" value="1"/>
</dbReference>
<dbReference type="PROSITE" id="PS00107">
    <property type="entry name" value="PROTEIN_KINASE_ATP"/>
    <property type="match status" value="1"/>
</dbReference>
<organism evidence="12 13">
    <name type="scientific">Mycena rosella</name>
    <name type="common">Pink bonnet</name>
    <name type="synonym">Agaricus rosellus</name>
    <dbReference type="NCBI Taxonomy" id="1033263"/>
    <lineage>
        <taxon>Eukaryota</taxon>
        <taxon>Fungi</taxon>
        <taxon>Dikarya</taxon>
        <taxon>Basidiomycota</taxon>
        <taxon>Agaricomycotina</taxon>
        <taxon>Agaricomycetes</taxon>
        <taxon>Agaricomycetidae</taxon>
        <taxon>Agaricales</taxon>
        <taxon>Marasmiineae</taxon>
        <taxon>Mycenaceae</taxon>
        <taxon>Mycena</taxon>
    </lineage>
</organism>
<gene>
    <name evidence="12" type="ORF">B0H17DRAFT_1071544</name>
</gene>
<evidence type="ECO:0000256" key="8">
    <source>
        <dbReference type="ARBA" id="ARBA00048679"/>
    </source>
</evidence>
<protein>
    <recommendedName>
        <fullName evidence="1">non-specific serine/threonine protein kinase</fullName>
        <ecNumber evidence="1">2.7.11.1</ecNumber>
    </recommendedName>
</protein>
<evidence type="ECO:0000313" key="13">
    <source>
        <dbReference type="Proteomes" id="UP001221757"/>
    </source>
</evidence>
<dbReference type="Proteomes" id="UP001221757">
    <property type="component" value="Unassembled WGS sequence"/>
</dbReference>
<dbReference type="GO" id="GO:0004674">
    <property type="term" value="F:protein serine/threonine kinase activity"/>
    <property type="evidence" value="ECO:0007669"/>
    <property type="project" value="UniProtKB-KW"/>
</dbReference>
<keyword evidence="2" id="KW-0723">Serine/threonine-protein kinase</keyword>
<name>A0AAD7GBJ5_MYCRO</name>
<comment type="catalytic activity">
    <reaction evidence="8">
        <text>L-seryl-[protein] + ATP = O-phospho-L-seryl-[protein] + ADP + H(+)</text>
        <dbReference type="Rhea" id="RHEA:17989"/>
        <dbReference type="Rhea" id="RHEA-COMP:9863"/>
        <dbReference type="Rhea" id="RHEA-COMP:11604"/>
        <dbReference type="ChEBI" id="CHEBI:15378"/>
        <dbReference type="ChEBI" id="CHEBI:29999"/>
        <dbReference type="ChEBI" id="CHEBI:30616"/>
        <dbReference type="ChEBI" id="CHEBI:83421"/>
        <dbReference type="ChEBI" id="CHEBI:456216"/>
        <dbReference type="EC" id="2.7.11.1"/>
    </reaction>
</comment>
<dbReference type="GO" id="GO:0050684">
    <property type="term" value="P:regulation of mRNA processing"/>
    <property type="evidence" value="ECO:0007669"/>
    <property type="project" value="TreeGrafter"/>
</dbReference>
<evidence type="ECO:0000256" key="5">
    <source>
        <dbReference type="ARBA" id="ARBA00022777"/>
    </source>
</evidence>
<dbReference type="GO" id="GO:0000245">
    <property type="term" value="P:spliceosomal complex assembly"/>
    <property type="evidence" value="ECO:0007669"/>
    <property type="project" value="TreeGrafter"/>
</dbReference>
<dbReference type="EMBL" id="JARKIE010000094">
    <property type="protein sequence ID" value="KAJ7686685.1"/>
    <property type="molecule type" value="Genomic_DNA"/>
</dbReference>
<evidence type="ECO:0000256" key="4">
    <source>
        <dbReference type="ARBA" id="ARBA00022741"/>
    </source>
</evidence>
<keyword evidence="6 9" id="KW-0067">ATP-binding</keyword>
<feature type="domain" description="Protein kinase" evidence="11">
    <location>
        <begin position="100"/>
        <end position="421"/>
    </location>
</feature>
<comment type="caution">
    <text evidence="12">The sequence shown here is derived from an EMBL/GenBank/DDBJ whole genome shotgun (WGS) entry which is preliminary data.</text>
</comment>
<dbReference type="InterPro" id="IPR000719">
    <property type="entry name" value="Prot_kinase_dom"/>
</dbReference>
<dbReference type="PANTHER" id="PTHR47634:SF9">
    <property type="entry name" value="PROTEIN KINASE DOMAIN-CONTAINING PROTEIN-RELATED"/>
    <property type="match status" value="1"/>
</dbReference>
<dbReference type="PANTHER" id="PTHR47634">
    <property type="entry name" value="PROTEIN KINASE DOMAIN-CONTAINING PROTEIN-RELATED"/>
    <property type="match status" value="1"/>
</dbReference>
<sequence>MNLLGIICVAAFGRVGAVTADVTRSYTQAKKFQSPTPLPVSSQMFRLLTSARDVLLRRPGPASRSMSTIPVTRAPSSLPPNLDQTQFLPVAKGELFSGRYEALRTLGRGIHSTVWLVRDIRTQQEAAMKVMVASLTNNNRGPDELGIMTILRDSSPESLGKVHTCQLLDSFVHDGPHGSHICLILELMGMSIADVYLSFRASLPLILVQRVAKHVLLGLQYVHAAGVIHTGDNILMTGVGFAEGQSTVNVDVGDLISATYKLSDFGSANKMSRRWAAMIQPVALRSPEVLIDAPWDTKTDIWNFGCLMYEFARGAVLFNPTWQNEQTGMDRTQTHLAQMSGLLGEFPDSFLAKGEKTKDYFDESGRLLRPGAYEITLSDLLSHAGHSSNELPPAVDFLSRALTIDPEVRWSAAQLLEHPWMQNIGPRRI</sequence>
<keyword evidence="4 9" id="KW-0547">Nucleotide-binding</keyword>
<keyword evidence="5 12" id="KW-0418">Kinase</keyword>
<feature type="signal peptide" evidence="10">
    <location>
        <begin position="1"/>
        <end position="20"/>
    </location>
</feature>
<evidence type="ECO:0000313" key="12">
    <source>
        <dbReference type="EMBL" id="KAJ7686685.1"/>
    </source>
</evidence>
<dbReference type="PROSITE" id="PS50011">
    <property type="entry name" value="PROTEIN_KINASE_DOM"/>
    <property type="match status" value="1"/>
</dbReference>
<keyword evidence="10" id="KW-0732">Signal</keyword>
<feature type="binding site" evidence="9">
    <location>
        <position position="129"/>
    </location>
    <ligand>
        <name>ATP</name>
        <dbReference type="ChEBI" id="CHEBI:30616"/>
    </ligand>
</feature>
<proteinExistence type="predicted"/>
<keyword evidence="13" id="KW-1185">Reference proteome</keyword>
<feature type="chain" id="PRO_5042173240" description="non-specific serine/threonine protein kinase" evidence="10">
    <location>
        <begin position="21"/>
        <end position="429"/>
    </location>
</feature>
<keyword evidence="3" id="KW-0808">Transferase</keyword>
<dbReference type="InterPro" id="IPR011009">
    <property type="entry name" value="Kinase-like_dom_sf"/>
</dbReference>
<evidence type="ECO:0000256" key="2">
    <source>
        <dbReference type="ARBA" id="ARBA00022527"/>
    </source>
</evidence>